<evidence type="ECO:0000313" key="2">
    <source>
        <dbReference type="EMBL" id="GJE58705.1"/>
    </source>
</evidence>
<organism evidence="2 3">
    <name type="scientific">Methylobacterium trifolii</name>
    <dbReference type="NCBI Taxonomy" id="1003092"/>
    <lineage>
        <taxon>Bacteria</taxon>
        <taxon>Pseudomonadati</taxon>
        <taxon>Pseudomonadota</taxon>
        <taxon>Alphaproteobacteria</taxon>
        <taxon>Hyphomicrobiales</taxon>
        <taxon>Methylobacteriaceae</taxon>
        <taxon>Methylobacterium</taxon>
    </lineage>
</organism>
<gene>
    <name evidence="2" type="ORF">MPOCJGCO_0787</name>
</gene>
<evidence type="ECO:0000256" key="1">
    <source>
        <dbReference type="SAM" id="MobiDB-lite"/>
    </source>
</evidence>
<sequence>MTRLFIAHIRTADGPRPLVTVRAASEAEARLFLEARYPDDLIEAVTEPGDWASDSDTGTDSGDVREHPGTLWQPPAGGAG</sequence>
<accession>A0ABQ4TTZ9</accession>
<proteinExistence type="predicted"/>
<reference evidence="2" key="2">
    <citation type="submission" date="2021-08" db="EMBL/GenBank/DDBJ databases">
        <authorList>
            <person name="Tani A."/>
            <person name="Ola A."/>
            <person name="Ogura Y."/>
            <person name="Katsura K."/>
            <person name="Hayashi T."/>
        </authorList>
    </citation>
    <scope>NUCLEOTIDE SEQUENCE</scope>
    <source>
        <strain evidence="2">DSM 23632</strain>
    </source>
</reference>
<reference evidence="2" key="1">
    <citation type="journal article" date="2021" name="Front. Microbiol.">
        <title>Comprehensive Comparative Genomics and Phenotyping of Methylobacterium Species.</title>
        <authorList>
            <person name="Alessa O."/>
            <person name="Ogura Y."/>
            <person name="Fujitani Y."/>
            <person name="Takami H."/>
            <person name="Hayashi T."/>
            <person name="Sahin N."/>
            <person name="Tani A."/>
        </authorList>
    </citation>
    <scope>NUCLEOTIDE SEQUENCE</scope>
    <source>
        <strain evidence="2">DSM 23632</strain>
    </source>
</reference>
<protein>
    <submittedName>
        <fullName evidence="2">Uncharacterized protein</fullName>
    </submittedName>
</protein>
<feature type="region of interest" description="Disordered" evidence="1">
    <location>
        <begin position="44"/>
        <end position="80"/>
    </location>
</feature>
<dbReference type="EMBL" id="BPRB01000047">
    <property type="protein sequence ID" value="GJE58705.1"/>
    <property type="molecule type" value="Genomic_DNA"/>
</dbReference>
<name>A0ABQ4TTZ9_9HYPH</name>
<dbReference type="Proteomes" id="UP001055057">
    <property type="component" value="Unassembled WGS sequence"/>
</dbReference>
<keyword evidence="3" id="KW-1185">Reference proteome</keyword>
<evidence type="ECO:0000313" key="3">
    <source>
        <dbReference type="Proteomes" id="UP001055057"/>
    </source>
</evidence>
<dbReference type="RefSeq" id="WP_238181310.1">
    <property type="nucleotide sequence ID" value="NZ_BPRB01000047.1"/>
</dbReference>
<comment type="caution">
    <text evidence="2">The sequence shown here is derived from an EMBL/GenBank/DDBJ whole genome shotgun (WGS) entry which is preliminary data.</text>
</comment>